<dbReference type="Pfam" id="PF00069">
    <property type="entry name" value="Pkinase"/>
    <property type="match status" value="1"/>
</dbReference>
<dbReference type="AlphaFoldDB" id="A0AAD1Y792"/>
<comment type="catalytic activity">
    <reaction evidence="9">
        <text>L-seryl-[protein] + ATP = O-phospho-L-seryl-[protein] + ADP + H(+)</text>
        <dbReference type="Rhea" id="RHEA:17989"/>
        <dbReference type="Rhea" id="RHEA-COMP:9863"/>
        <dbReference type="Rhea" id="RHEA-COMP:11604"/>
        <dbReference type="ChEBI" id="CHEBI:15378"/>
        <dbReference type="ChEBI" id="CHEBI:29999"/>
        <dbReference type="ChEBI" id="CHEBI:30616"/>
        <dbReference type="ChEBI" id="CHEBI:83421"/>
        <dbReference type="ChEBI" id="CHEBI:456216"/>
        <dbReference type="EC" id="2.7.11.1"/>
    </reaction>
</comment>
<dbReference type="InterPro" id="IPR008271">
    <property type="entry name" value="Ser/Thr_kinase_AS"/>
</dbReference>
<gene>
    <name evidence="13" type="ORF">ECRASSUSDP1_LOCUS27513</name>
</gene>
<feature type="compositionally biased region" description="Basic and acidic residues" evidence="11">
    <location>
        <begin position="378"/>
        <end position="393"/>
    </location>
</feature>
<feature type="domain" description="Protein kinase" evidence="12">
    <location>
        <begin position="7"/>
        <end position="257"/>
    </location>
</feature>
<evidence type="ECO:0000256" key="3">
    <source>
        <dbReference type="ARBA" id="ARBA00022527"/>
    </source>
</evidence>
<name>A0AAD1Y792_EUPCR</name>
<evidence type="ECO:0000256" key="8">
    <source>
        <dbReference type="ARBA" id="ARBA00047899"/>
    </source>
</evidence>
<dbReference type="Proteomes" id="UP001295684">
    <property type="component" value="Unassembled WGS sequence"/>
</dbReference>
<dbReference type="GO" id="GO:0005524">
    <property type="term" value="F:ATP binding"/>
    <property type="evidence" value="ECO:0007669"/>
    <property type="project" value="UniProtKB-UniRule"/>
</dbReference>
<dbReference type="PROSITE" id="PS00108">
    <property type="entry name" value="PROTEIN_KINASE_ST"/>
    <property type="match status" value="1"/>
</dbReference>
<dbReference type="FunFam" id="3.30.200.20:FF:000097">
    <property type="entry name" value="Probable serine/threonine-protein kinase nek1"/>
    <property type="match status" value="1"/>
</dbReference>
<dbReference type="InterPro" id="IPR017441">
    <property type="entry name" value="Protein_kinase_ATP_BS"/>
</dbReference>
<keyword evidence="4" id="KW-0808">Transferase</keyword>
<dbReference type="SMART" id="SM00220">
    <property type="entry name" value="S_TKc"/>
    <property type="match status" value="1"/>
</dbReference>
<dbReference type="GO" id="GO:0004674">
    <property type="term" value="F:protein serine/threonine kinase activity"/>
    <property type="evidence" value="ECO:0007669"/>
    <property type="project" value="UniProtKB-KW"/>
</dbReference>
<dbReference type="InterPro" id="IPR011009">
    <property type="entry name" value="Kinase-like_dom_sf"/>
</dbReference>
<evidence type="ECO:0000256" key="2">
    <source>
        <dbReference type="ARBA" id="ARBA00012513"/>
    </source>
</evidence>
<protein>
    <recommendedName>
        <fullName evidence="2">non-specific serine/threonine protein kinase</fullName>
        <ecNumber evidence="2">2.7.11.1</ecNumber>
    </recommendedName>
</protein>
<dbReference type="PROSITE" id="PS00107">
    <property type="entry name" value="PROTEIN_KINASE_ATP"/>
    <property type="match status" value="1"/>
</dbReference>
<evidence type="ECO:0000256" key="1">
    <source>
        <dbReference type="ARBA" id="ARBA00010886"/>
    </source>
</evidence>
<dbReference type="Gene3D" id="3.30.200.20">
    <property type="entry name" value="Phosphorylase Kinase, domain 1"/>
    <property type="match status" value="1"/>
</dbReference>
<comment type="caution">
    <text evidence="13">The sequence shown here is derived from an EMBL/GenBank/DDBJ whole genome shotgun (WGS) entry which is preliminary data.</text>
</comment>
<comment type="similarity">
    <text evidence="1">Belongs to the protein kinase superfamily. NEK Ser/Thr protein kinase family. NIMA subfamily.</text>
</comment>
<evidence type="ECO:0000313" key="14">
    <source>
        <dbReference type="Proteomes" id="UP001295684"/>
    </source>
</evidence>
<evidence type="ECO:0000313" key="13">
    <source>
        <dbReference type="EMBL" id="CAI2385917.1"/>
    </source>
</evidence>
<keyword evidence="6" id="KW-0418">Kinase</keyword>
<evidence type="ECO:0000256" key="6">
    <source>
        <dbReference type="ARBA" id="ARBA00022777"/>
    </source>
</evidence>
<feature type="region of interest" description="Disordered" evidence="11">
    <location>
        <begin position="370"/>
        <end position="393"/>
    </location>
</feature>
<dbReference type="Gene3D" id="1.10.510.10">
    <property type="entry name" value="Transferase(Phosphotransferase) domain 1"/>
    <property type="match status" value="1"/>
</dbReference>
<reference evidence="13" key="1">
    <citation type="submission" date="2023-07" db="EMBL/GenBank/DDBJ databases">
        <authorList>
            <consortium name="AG Swart"/>
            <person name="Singh M."/>
            <person name="Singh A."/>
            <person name="Seah K."/>
            <person name="Emmerich C."/>
        </authorList>
    </citation>
    <scope>NUCLEOTIDE SEQUENCE</scope>
    <source>
        <strain evidence="13">DP1</strain>
    </source>
</reference>
<organism evidence="13 14">
    <name type="scientific">Euplotes crassus</name>
    <dbReference type="NCBI Taxonomy" id="5936"/>
    <lineage>
        <taxon>Eukaryota</taxon>
        <taxon>Sar</taxon>
        <taxon>Alveolata</taxon>
        <taxon>Ciliophora</taxon>
        <taxon>Intramacronucleata</taxon>
        <taxon>Spirotrichea</taxon>
        <taxon>Hypotrichia</taxon>
        <taxon>Euplotida</taxon>
        <taxon>Euplotidae</taxon>
        <taxon>Moneuplotes</taxon>
    </lineage>
</organism>
<evidence type="ECO:0000256" key="5">
    <source>
        <dbReference type="ARBA" id="ARBA00022741"/>
    </source>
</evidence>
<dbReference type="SUPFAM" id="SSF56112">
    <property type="entry name" value="Protein kinase-like (PK-like)"/>
    <property type="match status" value="1"/>
</dbReference>
<dbReference type="PANTHER" id="PTHR44899">
    <property type="entry name" value="CAMK FAMILY PROTEIN KINASE"/>
    <property type="match status" value="1"/>
</dbReference>
<feature type="binding site" evidence="10">
    <location>
        <position position="36"/>
    </location>
    <ligand>
        <name>ATP</name>
        <dbReference type="ChEBI" id="CHEBI:30616"/>
    </ligand>
</feature>
<keyword evidence="14" id="KW-1185">Reference proteome</keyword>
<proteinExistence type="inferred from homology"/>
<evidence type="ECO:0000256" key="4">
    <source>
        <dbReference type="ARBA" id="ARBA00022679"/>
    </source>
</evidence>
<sequence>MQTFKSFKVLSMLGKGAYSQVYKVLRKKDQQIYALKKVCMNSLTKKEKRQVLNEVRLLASIKHPNIISYKQAYIDEATSCLCAVMEYADKEDASQLLAQHRNKGQYFTEKQIWTILVQAIKGLRHLHDLSIIHRDMKSVNLFLFENGEVKIGDLNASKVSLEGLGYTQIGTPYYLSPEIWEDEPHEPRQISGLSELCYLLFKAQSIEELYETVQKGVFEPIPNIYSTGLARIISAMIQTDPEDRPSCEQLMNSKLYIKRSRRIDPENLYDPDTTRCFSNDQSTNSEERFELLETIKVSSNLSIQENYLPKPSYDEPLVSLNPPMKLKKASTRKFPKNDQPIKIWLEDSSPQLVCREENIKNSKKCGSDTNNSLVGIKPMRDMNDTKNDKGCPSHQLKVEDKITDYCPASPKMNSSKQLQSKNTPYLQDIPTRNLDSHSKNALCISSINDNLKFDSLNNNSYSKACRRQYEEMVTRFKSLTPDHSIPYGHPKLGAEFLYSKESEQNTPKPLKLKRKVMQMKEPYKRSLLPSIASRKQSLLKVDERNKRQYCAKRILHSKECHSLEVTSEHRGVKIRYANVDKRGLKKMLRKVNRVMKSPPFRVPKVRALNKIHHSRGRV</sequence>
<dbReference type="EC" id="2.7.11.1" evidence="2"/>
<keyword evidence="5 10" id="KW-0547">Nucleotide-binding</keyword>
<evidence type="ECO:0000256" key="11">
    <source>
        <dbReference type="SAM" id="MobiDB-lite"/>
    </source>
</evidence>
<dbReference type="PANTHER" id="PTHR44899:SF3">
    <property type="entry name" value="SERINE_THREONINE-PROTEIN KINASE NEK1"/>
    <property type="match status" value="1"/>
</dbReference>
<evidence type="ECO:0000256" key="9">
    <source>
        <dbReference type="ARBA" id="ARBA00048679"/>
    </source>
</evidence>
<dbReference type="PROSITE" id="PS50011">
    <property type="entry name" value="PROTEIN_KINASE_DOM"/>
    <property type="match status" value="1"/>
</dbReference>
<keyword evidence="7 10" id="KW-0067">ATP-binding</keyword>
<dbReference type="InterPro" id="IPR000719">
    <property type="entry name" value="Prot_kinase_dom"/>
</dbReference>
<evidence type="ECO:0000256" key="10">
    <source>
        <dbReference type="PROSITE-ProRule" id="PRU10141"/>
    </source>
</evidence>
<keyword evidence="3" id="KW-0723">Serine/threonine-protein kinase</keyword>
<comment type="catalytic activity">
    <reaction evidence="8">
        <text>L-threonyl-[protein] + ATP = O-phospho-L-threonyl-[protein] + ADP + H(+)</text>
        <dbReference type="Rhea" id="RHEA:46608"/>
        <dbReference type="Rhea" id="RHEA-COMP:11060"/>
        <dbReference type="Rhea" id="RHEA-COMP:11605"/>
        <dbReference type="ChEBI" id="CHEBI:15378"/>
        <dbReference type="ChEBI" id="CHEBI:30013"/>
        <dbReference type="ChEBI" id="CHEBI:30616"/>
        <dbReference type="ChEBI" id="CHEBI:61977"/>
        <dbReference type="ChEBI" id="CHEBI:456216"/>
        <dbReference type="EC" id="2.7.11.1"/>
    </reaction>
</comment>
<dbReference type="EMBL" id="CAMPGE010028390">
    <property type="protein sequence ID" value="CAI2385917.1"/>
    <property type="molecule type" value="Genomic_DNA"/>
</dbReference>
<dbReference type="InterPro" id="IPR051131">
    <property type="entry name" value="NEK_Ser/Thr_kinase_NIMA"/>
</dbReference>
<evidence type="ECO:0000256" key="7">
    <source>
        <dbReference type="ARBA" id="ARBA00022840"/>
    </source>
</evidence>
<evidence type="ECO:0000259" key="12">
    <source>
        <dbReference type="PROSITE" id="PS50011"/>
    </source>
</evidence>
<accession>A0AAD1Y792</accession>